<protein>
    <submittedName>
        <fullName evidence="1">Uncharacterized protein</fullName>
    </submittedName>
</protein>
<keyword evidence="2" id="KW-1185">Reference proteome</keyword>
<dbReference type="AlphaFoldDB" id="A0A0D0CYF3"/>
<accession>A0A0D0CYF3</accession>
<evidence type="ECO:0000313" key="2">
    <source>
        <dbReference type="Proteomes" id="UP000053593"/>
    </source>
</evidence>
<dbReference type="Proteomes" id="UP000053593">
    <property type="component" value="Unassembled WGS sequence"/>
</dbReference>
<organism evidence="1 2">
    <name type="scientific">Collybiopsis luxurians FD-317 M1</name>
    <dbReference type="NCBI Taxonomy" id="944289"/>
    <lineage>
        <taxon>Eukaryota</taxon>
        <taxon>Fungi</taxon>
        <taxon>Dikarya</taxon>
        <taxon>Basidiomycota</taxon>
        <taxon>Agaricomycotina</taxon>
        <taxon>Agaricomycetes</taxon>
        <taxon>Agaricomycetidae</taxon>
        <taxon>Agaricales</taxon>
        <taxon>Marasmiineae</taxon>
        <taxon>Omphalotaceae</taxon>
        <taxon>Collybiopsis</taxon>
        <taxon>Collybiopsis luxurians</taxon>
    </lineage>
</organism>
<name>A0A0D0CYF3_9AGAR</name>
<proteinExistence type="predicted"/>
<dbReference type="EMBL" id="KN834771">
    <property type="protein sequence ID" value="KIK61393.1"/>
    <property type="molecule type" value="Genomic_DNA"/>
</dbReference>
<reference evidence="1 2" key="1">
    <citation type="submission" date="2014-04" db="EMBL/GenBank/DDBJ databases">
        <title>Evolutionary Origins and Diversification of the Mycorrhizal Mutualists.</title>
        <authorList>
            <consortium name="DOE Joint Genome Institute"/>
            <consortium name="Mycorrhizal Genomics Consortium"/>
            <person name="Kohler A."/>
            <person name="Kuo A."/>
            <person name="Nagy L.G."/>
            <person name="Floudas D."/>
            <person name="Copeland A."/>
            <person name="Barry K.W."/>
            <person name="Cichocki N."/>
            <person name="Veneault-Fourrey C."/>
            <person name="LaButti K."/>
            <person name="Lindquist E.A."/>
            <person name="Lipzen A."/>
            <person name="Lundell T."/>
            <person name="Morin E."/>
            <person name="Murat C."/>
            <person name="Riley R."/>
            <person name="Ohm R."/>
            <person name="Sun H."/>
            <person name="Tunlid A."/>
            <person name="Henrissat B."/>
            <person name="Grigoriev I.V."/>
            <person name="Hibbett D.S."/>
            <person name="Martin F."/>
        </authorList>
    </citation>
    <scope>NUCLEOTIDE SEQUENCE [LARGE SCALE GENOMIC DNA]</scope>
    <source>
        <strain evidence="1 2">FD-317 M1</strain>
    </source>
</reference>
<evidence type="ECO:0000313" key="1">
    <source>
        <dbReference type="EMBL" id="KIK61393.1"/>
    </source>
</evidence>
<gene>
    <name evidence="1" type="ORF">GYMLUDRAFT_73383</name>
</gene>
<sequence>MANIIRTPKSGNHWTGIELKAYNISIQNLPAKNFFNQDLPDSLHMTFKYLDLATRVNSAIDDFAKGLLRMLGFEERNHVLRSRYPIPLTICGDSSRTAQSDICLIHHHQSTILLLIKEDKTLLGPTDPEPQVIAEAIATFQMNNRNRTRRGLQTKKIMSIPCIMIVGTRPIFYVVPVTEQLSEAVEQGQYPEHKTQVLRYVVGAGTRLTEGMEQPDLNEEALKHYVLFRSFAKRLWSELLSE</sequence>
<dbReference type="HOGENOM" id="CLU_078038_0_0_1"/>
<dbReference type="OrthoDB" id="3253976at2759"/>